<sequence length="282" mass="30837">MRFYHATRFLFPRRYELRLLLVCFLAVHVPLITVLMFEAVTMHWDLTILGVLLVATLAGTALGLAAIHALLTPVTRAIDLLEAVHAGRRVLDVPVGGQDLVGRLYLGVARAANENAARMERLVDAAERDPLTGLRNRRGFLDSAETLLDGATQAVLAIIDIDHFKQINDRFGHAEGDRVLEQFARHLENGIRRTDLAARWGGEEFIVLFVGASIAEAQAVLERLRTGLARDCVMPDPAWELTFSGGVARLAGFAGLGEATHQADAAMYAAKQAGRNRLQIAS</sequence>
<dbReference type="GO" id="GO:1902201">
    <property type="term" value="P:negative regulation of bacterial-type flagellum-dependent cell motility"/>
    <property type="evidence" value="ECO:0007669"/>
    <property type="project" value="TreeGrafter"/>
</dbReference>
<dbReference type="InterPro" id="IPR050469">
    <property type="entry name" value="Diguanylate_Cyclase"/>
</dbReference>
<evidence type="ECO:0000256" key="1">
    <source>
        <dbReference type="ARBA" id="ARBA00012528"/>
    </source>
</evidence>
<dbReference type="FunFam" id="3.30.70.270:FF:000001">
    <property type="entry name" value="Diguanylate cyclase domain protein"/>
    <property type="match status" value="1"/>
</dbReference>
<reference evidence="5" key="1">
    <citation type="journal article" date="2014" name="Int. J. Syst. Evol. Microbiol.">
        <title>Complete genome sequence of Corynebacterium casei LMG S-19264T (=DSM 44701T), isolated from a smear-ripened cheese.</title>
        <authorList>
            <consortium name="US DOE Joint Genome Institute (JGI-PGF)"/>
            <person name="Walter F."/>
            <person name="Albersmeier A."/>
            <person name="Kalinowski J."/>
            <person name="Ruckert C."/>
        </authorList>
    </citation>
    <scope>NUCLEOTIDE SEQUENCE</scope>
    <source>
        <strain evidence="5">KCTC 32255</strain>
    </source>
</reference>
<accession>A0A918P9G2</accession>
<evidence type="ECO:0000313" key="6">
    <source>
        <dbReference type="Proteomes" id="UP000648075"/>
    </source>
</evidence>
<evidence type="ECO:0000256" key="3">
    <source>
        <dbReference type="SAM" id="Phobius"/>
    </source>
</evidence>
<dbReference type="InterPro" id="IPR000160">
    <property type="entry name" value="GGDEF_dom"/>
</dbReference>
<name>A0A918P9G2_9SPHN</name>
<reference evidence="5" key="2">
    <citation type="submission" date="2020-09" db="EMBL/GenBank/DDBJ databases">
        <authorList>
            <person name="Sun Q."/>
            <person name="Kim S."/>
        </authorList>
    </citation>
    <scope>NUCLEOTIDE SEQUENCE</scope>
    <source>
        <strain evidence="5">KCTC 32255</strain>
    </source>
</reference>
<dbReference type="PANTHER" id="PTHR45138">
    <property type="entry name" value="REGULATORY COMPONENTS OF SENSORY TRANSDUCTION SYSTEM"/>
    <property type="match status" value="1"/>
</dbReference>
<evidence type="ECO:0000313" key="5">
    <source>
        <dbReference type="EMBL" id="GGY92844.1"/>
    </source>
</evidence>
<feature type="domain" description="GGDEF" evidence="4">
    <location>
        <begin position="152"/>
        <end position="282"/>
    </location>
</feature>
<dbReference type="AlphaFoldDB" id="A0A918P9G2"/>
<feature type="transmembrane region" description="Helical" evidence="3">
    <location>
        <begin position="20"/>
        <end position="40"/>
    </location>
</feature>
<dbReference type="GO" id="GO:0043709">
    <property type="term" value="P:cell adhesion involved in single-species biofilm formation"/>
    <property type="evidence" value="ECO:0007669"/>
    <property type="project" value="TreeGrafter"/>
</dbReference>
<dbReference type="GO" id="GO:0052621">
    <property type="term" value="F:diguanylate cyclase activity"/>
    <property type="evidence" value="ECO:0007669"/>
    <property type="project" value="UniProtKB-EC"/>
</dbReference>
<protein>
    <recommendedName>
        <fullName evidence="1">diguanylate cyclase</fullName>
        <ecNumber evidence="1">2.7.7.65</ecNumber>
    </recommendedName>
</protein>
<dbReference type="SMART" id="SM00267">
    <property type="entry name" value="GGDEF"/>
    <property type="match status" value="1"/>
</dbReference>
<evidence type="ECO:0000259" key="4">
    <source>
        <dbReference type="PROSITE" id="PS50887"/>
    </source>
</evidence>
<dbReference type="RefSeq" id="WP_189619460.1">
    <property type="nucleotide sequence ID" value="NZ_BMZA01000001.1"/>
</dbReference>
<dbReference type="EC" id="2.7.7.65" evidence="1"/>
<dbReference type="Pfam" id="PF00990">
    <property type="entry name" value="GGDEF"/>
    <property type="match status" value="1"/>
</dbReference>
<dbReference type="InterPro" id="IPR029787">
    <property type="entry name" value="Nucleotide_cyclase"/>
</dbReference>
<organism evidence="5 6">
    <name type="scientific">Novosphingobium colocasiae</name>
    <dbReference type="NCBI Taxonomy" id="1256513"/>
    <lineage>
        <taxon>Bacteria</taxon>
        <taxon>Pseudomonadati</taxon>
        <taxon>Pseudomonadota</taxon>
        <taxon>Alphaproteobacteria</taxon>
        <taxon>Sphingomonadales</taxon>
        <taxon>Sphingomonadaceae</taxon>
        <taxon>Novosphingobium</taxon>
    </lineage>
</organism>
<dbReference type="PANTHER" id="PTHR45138:SF9">
    <property type="entry name" value="DIGUANYLATE CYCLASE DGCM-RELATED"/>
    <property type="match status" value="1"/>
</dbReference>
<dbReference type="InterPro" id="IPR043128">
    <property type="entry name" value="Rev_trsase/Diguanyl_cyclase"/>
</dbReference>
<dbReference type="NCBIfam" id="TIGR00254">
    <property type="entry name" value="GGDEF"/>
    <property type="match status" value="1"/>
</dbReference>
<gene>
    <name evidence="5" type="ORF">GCM10011614_04610</name>
</gene>
<dbReference type="GO" id="GO:0005886">
    <property type="term" value="C:plasma membrane"/>
    <property type="evidence" value="ECO:0007669"/>
    <property type="project" value="TreeGrafter"/>
</dbReference>
<dbReference type="PROSITE" id="PS50887">
    <property type="entry name" value="GGDEF"/>
    <property type="match status" value="1"/>
</dbReference>
<keyword evidence="6" id="KW-1185">Reference proteome</keyword>
<feature type="transmembrane region" description="Helical" evidence="3">
    <location>
        <begin position="46"/>
        <end position="71"/>
    </location>
</feature>
<comment type="catalytic activity">
    <reaction evidence="2">
        <text>2 GTP = 3',3'-c-di-GMP + 2 diphosphate</text>
        <dbReference type="Rhea" id="RHEA:24898"/>
        <dbReference type="ChEBI" id="CHEBI:33019"/>
        <dbReference type="ChEBI" id="CHEBI:37565"/>
        <dbReference type="ChEBI" id="CHEBI:58805"/>
        <dbReference type="EC" id="2.7.7.65"/>
    </reaction>
</comment>
<dbReference type="Gene3D" id="3.30.70.270">
    <property type="match status" value="1"/>
</dbReference>
<keyword evidence="3" id="KW-0472">Membrane</keyword>
<dbReference type="SUPFAM" id="SSF55073">
    <property type="entry name" value="Nucleotide cyclase"/>
    <property type="match status" value="1"/>
</dbReference>
<dbReference type="Proteomes" id="UP000648075">
    <property type="component" value="Unassembled WGS sequence"/>
</dbReference>
<comment type="caution">
    <text evidence="5">The sequence shown here is derived from an EMBL/GenBank/DDBJ whole genome shotgun (WGS) entry which is preliminary data.</text>
</comment>
<keyword evidence="3" id="KW-1133">Transmembrane helix</keyword>
<evidence type="ECO:0000256" key="2">
    <source>
        <dbReference type="ARBA" id="ARBA00034247"/>
    </source>
</evidence>
<keyword evidence="3" id="KW-0812">Transmembrane</keyword>
<dbReference type="CDD" id="cd01949">
    <property type="entry name" value="GGDEF"/>
    <property type="match status" value="1"/>
</dbReference>
<dbReference type="EMBL" id="BMZA01000001">
    <property type="protein sequence ID" value="GGY92844.1"/>
    <property type="molecule type" value="Genomic_DNA"/>
</dbReference>
<proteinExistence type="predicted"/>